<dbReference type="KEGG" id="mnv:MNVI_35500"/>
<dbReference type="SUPFAM" id="SSF52091">
    <property type="entry name" value="SpoIIaa-like"/>
    <property type="match status" value="1"/>
</dbReference>
<dbReference type="EMBL" id="AP022583">
    <property type="protein sequence ID" value="BBY08232.1"/>
    <property type="molecule type" value="Genomic_DNA"/>
</dbReference>
<reference evidence="1 2" key="1">
    <citation type="journal article" date="2019" name="Emerg. Microbes Infect.">
        <title>Comprehensive subspecies identification of 175 nontuberculous mycobacteria species based on 7547 genomic profiles.</title>
        <authorList>
            <person name="Matsumoto Y."/>
            <person name="Kinjo T."/>
            <person name="Motooka D."/>
            <person name="Nabeya D."/>
            <person name="Jung N."/>
            <person name="Uechi K."/>
            <person name="Horii T."/>
            <person name="Iida T."/>
            <person name="Fujita J."/>
            <person name="Nakamura S."/>
        </authorList>
    </citation>
    <scope>NUCLEOTIDE SEQUENCE [LARGE SCALE GENOMIC DNA]</scope>
    <source>
        <strain evidence="1 2">JCM 16367</strain>
    </source>
</reference>
<proteinExistence type="predicted"/>
<dbReference type="Pfam" id="PF11964">
    <property type="entry name" value="SpoIIAA-like"/>
    <property type="match status" value="1"/>
</dbReference>
<organism evidence="1 2">
    <name type="scientific">Mycobacterium noviomagense</name>
    <dbReference type="NCBI Taxonomy" id="459858"/>
    <lineage>
        <taxon>Bacteria</taxon>
        <taxon>Bacillati</taxon>
        <taxon>Actinomycetota</taxon>
        <taxon>Actinomycetes</taxon>
        <taxon>Mycobacteriales</taxon>
        <taxon>Mycobacteriaceae</taxon>
        <taxon>Mycobacterium</taxon>
    </lineage>
</organism>
<dbReference type="InterPro" id="IPR021866">
    <property type="entry name" value="SpoIIAA-like"/>
</dbReference>
<dbReference type="Proteomes" id="UP000466894">
    <property type="component" value="Chromosome"/>
</dbReference>
<name>A0A7I7PI46_9MYCO</name>
<dbReference type="InterPro" id="IPR038396">
    <property type="entry name" value="SpoIIAA-like_sf"/>
</dbReference>
<dbReference type="Gene3D" id="3.40.50.10600">
    <property type="entry name" value="SpoIIaa-like domains"/>
    <property type="match status" value="1"/>
</dbReference>
<dbReference type="AlphaFoldDB" id="A0A7I7PI46"/>
<sequence>MIDKQQYEPSKRDVPLTLKENSMIKLVPNMPEGVTGIRVSGRLLGDELRELQPAIEQLLKKGEIRIVEVIASDYEGFGHGGLAADLKLGFGTVLPHYSAFKRIAIVSDKQWVAHTMHALAWMLPGEVAVFGLDELERAKEWAAR</sequence>
<evidence type="ECO:0000313" key="2">
    <source>
        <dbReference type="Proteomes" id="UP000466894"/>
    </source>
</evidence>
<accession>A0A7I7PI46</accession>
<gene>
    <name evidence="1" type="ORF">MNVI_35500</name>
</gene>
<dbReference type="InterPro" id="IPR036513">
    <property type="entry name" value="STAS_dom_sf"/>
</dbReference>
<protein>
    <recommendedName>
        <fullName evidence="3">STAS/SEC14 domain-containing protein</fullName>
    </recommendedName>
</protein>
<evidence type="ECO:0000313" key="1">
    <source>
        <dbReference type="EMBL" id="BBY08232.1"/>
    </source>
</evidence>
<evidence type="ECO:0008006" key="3">
    <source>
        <dbReference type="Google" id="ProtNLM"/>
    </source>
</evidence>